<dbReference type="EMBL" id="BPVZ01000138">
    <property type="protein sequence ID" value="GKV40107.1"/>
    <property type="molecule type" value="Genomic_DNA"/>
</dbReference>
<name>A0AAV5LUH6_9ROSI</name>
<evidence type="ECO:0000313" key="2">
    <source>
        <dbReference type="Proteomes" id="UP001054252"/>
    </source>
</evidence>
<gene>
    <name evidence="1" type="ORF">SLEP1_g47778</name>
</gene>
<proteinExistence type="predicted"/>
<dbReference type="Proteomes" id="UP001054252">
    <property type="component" value="Unassembled WGS sequence"/>
</dbReference>
<sequence>MSSCRQGKDMVQVCLMLGWLQGQRRSSRVNAAGAQSKEIWA</sequence>
<accession>A0AAV5LUH6</accession>
<protein>
    <submittedName>
        <fullName evidence="1">Uncharacterized protein</fullName>
    </submittedName>
</protein>
<dbReference type="AlphaFoldDB" id="A0AAV5LUH6"/>
<keyword evidence="2" id="KW-1185">Reference proteome</keyword>
<comment type="caution">
    <text evidence="1">The sequence shown here is derived from an EMBL/GenBank/DDBJ whole genome shotgun (WGS) entry which is preliminary data.</text>
</comment>
<organism evidence="1 2">
    <name type="scientific">Rubroshorea leprosula</name>
    <dbReference type="NCBI Taxonomy" id="152421"/>
    <lineage>
        <taxon>Eukaryota</taxon>
        <taxon>Viridiplantae</taxon>
        <taxon>Streptophyta</taxon>
        <taxon>Embryophyta</taxon>
        <taxon>Tracheophyta</taxon>
        <taxon>Spermatophyta</taxon>
        <taxon>Magnoliopsida</taxon>
        <taxon>eudicotyledons</taxon>
        <taxon>Gunneridae</taxon>
        <taxon>Pentapetalae</taxon>
        <taxon>rosids</taxon>
        <taxon>malvids</taxon>
        <taxon>Malvales</taxon>
        <taxon>Dipterocarpaceae</taxon>
        <taxon>Rubroshorea</taxon>
    </lineage>
</organism>
<reference evidence="1 2" key="1">
    <citation type="journal article" date="2021" name="Commun. Biol.">
        <title>The genome of Shorea leprosula (Dipterocarpaceae) highlights the ecological relevance of drought in aseasonal tropical rainforests.</title>
        <authorList>
            <person name="Ng K.K.S."/>
            <person name="Kobayashi M.J."/>
            <person name="Fawcett J.A."/>
            <person name="Hatakeyama M."/>
            <person name="Paape T."/>
            <person name="Ng C.H."/>
            <person name="Ang C.C."/>
            <person name="Tnah L.H."/>
            <person name="Lee C.T."/>
            <person name="Nishiyama T."/>
            <person name="Sese J."/>
            <person name="O'Brien M.J."/>
            <person name="Copetti D."/>
            <person name="Mohd Noor M.I."/>
            <person name="Ong R.C."/>
            <person name="Putra M."/>
            <person name="Sireger I.Z."/>
            <person name="Indrioko S."/>
            <person name="Kosugi Y."/>
            <person name="Izuno A."/>
            <person name="Isagi Y."/>
            <person name="Lee S.L."/>
            <person name="Shimizu K.K."/>
        </authorList>
    </citation>
    <scope>NUCLEOTIDE SEQUENCE [LARGE SCALE GENOMIC DNA]</scope>
    <source>
        <strain evidence="1">214</strain>
    </source>
</reference>
<evidence type="ECO:0000313" key="1">
    <source>
        <dbReference type="EMBL" id="GKV40107.1"/>
    </source>
</evidence>